<dbReference type="GeneID" id="83606515"/>
<dbReference type="PANTHER" id="PTHR40068">
    <property type="entry name" value="TRANSCRIPTION REPRESSOR NIAR-RELATED"/>
    <property type="match status" value="1"/>
</dbReference>
<evidence type="ECO:0000256" key="1">
    <source>
        <dbReference type="PIRSR" id="PIRSR037847-1"/>
    </source>
</evidence>
<keyword evidence="1" id="KW-0479">Metal-binding</keyword>
<evidence type="ECO:0000313" key="5">
    <source>
        <dbReference type="Proteomes" id="UP001290462"/>
    </source>
</evidence>
<dbReference type="Gene3D" id="1.10.10.10">
    <property type="entry name" value="Winged helix-like DNA-binding domain superfamily/Winged helix DNA-binding domain"/>
    <property type="match status" value="1"/>
</dbReference>
<dbReference type="EMBL" id="JAVBVO010000005">
    <property type="protein sequence ID" value="MDZ5760100.1"/>
    <property type="molecule type" value="Genomic_DNA"/>
</dbReference>
<dbReference type="SUPFAM" id="SSF75500">
    <property type="entry name" value="Putative transcriptional regulator TM1602, C-terminal domain"/>
    <property type="match status" value="1"/>
</dbReference>
<organism evidence="4 5">
    <name type="scientific">Carnobacterium maltaromaticum</name>
    <name type="common">Carnobacterium piscicola</name>
    <dbReference type="NCBI Taxonomy" id="2751"/>
    <lineage>
        <taxon>Bacteria</taxon>
        <taxon>Bacillati</taxon>
        <taxon>Bacillota</taxon>
        <taxon>Bacilli</taxon>
        <taxon>Lactobacillales</taxon>
        <taxon>Carnobacteriaceae</taxon>
        <taxon>Carnobacterium</taxon>
    </lineage>
</organism>
<dbReference type="Proteomes" id="UP001290462">
    <property type="component" value="Unassembled WGS sequence"/>
</dbReference>
<evidence type="ECO:0000259" key="3">
    <source>
        <dbReference type="Pfam" id="PF08279"/>
    </source>
</evidence>
<dbReference type="SUPFAM" id="SSF46785">
    <property type="entry name" value="Winged helix' DNA-binding domain"/>
    <property type="match status" value="1"/>
</dbReference>
<feature type="domain" description="Helix-turn-helix type 11" evidence="3">
    <location>
        <begin position="6"/>
        <end position="59"/>
    </location>
</feature>
<accession>A0AAW9JTE0</accession>
<feature type="binding site" evidence="1">
    <location>
        <position position="85"/>
    </location>
    <ligand>
        <name>Ni(2+)</name>
        <dbReference type="ChEBI" id="CHEBI:49786"/>
    </ligand>
</feature>
<name>A0AAW9JTE0_CARML</name>
<feature type="domain" description="3H" evidence="2">
    <location>
        <begin position="73"/>
        <end position="169"/>
    </location>
</feature>
<dbReference type="Pfam" id="PF08279">
    <property type="entry name" value="HTH_11"/>
    <property type="match status" value="1"/>
</dbReference>
<dbReference type="PIRSF" id="PIRSF037847">
    <property type="entry name" value="NiaR"/>
    <property type="match status" value="1"/>
</dbReference>
<reference evidence="4" key="1">
    <citation type="submission" date="2023-08" db="EMBL/GenBank/DDBJ databases">
        <title>Genomic characterization of piscicolin 126 produced by Carnobacterium maltaromaticum CM22 strain isolated from salmon (Salmo salar).</title>
        <authorList>
            <person name="Gonzalez-Gragera E."/>
            <person name="Garcia-Lopez J.D."/>
            <person name="Teso-Perez C."/>
            <person name="Gimenez-Hernandez I."/>
            <person name="Peralta-Sanchez J.M."/>
            <person name="Valdivia E."/>
            <person name="Montalban-Lopez M."/>
            <person name="Martin-Platero A.M."/>
            <person name="Banos A."/>
            <person name="Martinez-Bueno M."/>
        </authorList>
    </citation>
    <scope>NUCLEOTIDE SEQUENCE</scope>
    <source>
        <strain evidence="4">CM22</strain>
    </source>
</reference>
<dbReference type="Gene3D" id="3.30.1340.20">
    <property type="entry name" value="3H domain"/>
    <property type="match status" value="1"/>
</dbReference>
<dbReference type="InterPro" id="IPR013196">
    <property type="entry name" value="HTH_11"/>
</dbReference>
<dbReference type="InterPro" id="IPR026043">
    <property type="entry name" value="NadR"/>
</dbReference>
<dbReference type="InterPro" id="IPR035922">
    <property type="entry name" value="3H_dom_sf"/>
</dbReference>
<dbReference type="InterPro" id="IPR036390">
    <property type="entry name" value="WH_DNA-bd_sf"/>
</dbReference>
<dbReference type="RefSeq" id="WP_015075977.1">
    <property type="nucleotide sequence ID" value="NZ_BJOJ01000033.1"/>
</dbReference>
<protein>
    <submittedName>
        <fullName evidence="4">Transcription repressor NadR</fullName>
    </submittedName>
</protein>
<gene>
    <name evidence="4" type="ORF">RAK27_15800</name>
</gene>
<evidence type="ECO:0000313" key="4">
    <source>
        <dbReference type="EMBL" id="MDZ5760100.1"/>
    </source>
</evidence>
<feature type="binding site" evidence="1">
    <location>
        <position position="77"/>
    </location>
    <ligand>
        <name>Ni(2+)</name>
        <dbReference type="ChEBI" id="CHEBI:49786"/>
    </ligand>
</feature>
<evidence type="ECO:0000259" key="2">
    <source>
        <dbReference type="Pfam" id="PF02829"/>
    </source>
</evidence>
<dbReference type="Pfam" id="PF02829">
    <property type="entry name" value="3H"/>
    <property type="match status" value="1"/>
</dbReference>
<feature type="binding site" evidence="1">
    <location>
        <position position="146"/>
    </location>
    <ligand>
        <name>Ni(2+)</name>
        <dbReference type="ChEBI" id="CHEBI:49786"/>
    </ligand>
</feature>
<proteinExistence type="predicted"/>
<sequence>MKAIERREAIVVSLTKSSQAISASQLAKELNVSRQIIVGDVALLRAEGMDILATPRGYIIPKASIEERFIGQIACQHTEKEMREELYTIVDYGGEIVNVIVEHALYGELIGQLTIRSRSEVDDFFVKMSENQALPLSHLTNGIHLHTIACKDKKTFLKIKAELTKLGILYQNE</sequence>
<keyword evidence="1" id="KW-0533">Nickel</keyword>
<dbReference type="AlphaFoldDB" id="A0AAW9JTE0"/>
<dbReference type="GO" id="GO:0046872">
    <property type="term" value="F:metal ion binding"/>
    <property type="evidence" value="ECO:0007669"/>
    <property type="project" value="UniProtKB-KW"/>
</dbReference>
<dbReference type="InterPro" id="IPR004173">
    <property type="entry name" value="3H_domain"/>
</dbReference>
<dbReference type="PANTHER" id="PTHR40068:SF1">
    <property type="entry name" value="TRANSCRIPTION REPRESSOR NIAR-RELATED"/>
    <property type="match status" value="1"/>
</dbReference>
<comment type="caution">
    <text evidence="4">The sequence shown here is derived from an EMBL/GenBank/DDBJ whole genome shotgun (WGS) entry which is preliminary data.</text>
</comment>
<dbReference type="InterPro" id="IPR036388">
    <property type="entry name" value="WH-like_DNA-bd_sf"/>
</dbReference>
<feature type="binding site" evidence="1">
    <location>
        <position position="144"/>
    </location>
    <ligand>
        <name>Ni(2+)</name>
        <dbReference type="ChEBI" id="CHEBI:49786"/>
    </ligand>
</feature>